<proteinExistence type="inferred from homology"/>
<reference evidence="6 7" key="1">
    <citation type="journal article" date="2017" name="Infect. Genet. Evol.">
        <title>Comparative genome analysis of fish pathogen Flavobacterium columnare reveals extensive sequence diversity within the species.</title>
        <authorList>
            <person name="Kayansamruaj P."/>
            <person name="Dong H.T."/>
            <person name="Hirono I."/>
            <person name="Kondo H."/>
            <person name="Senapin S."/>
            <person name="Rodkhum C."/>
        </authorList>
    </citation>
    <scope>NUCLEOTIDE SEQUENCE [LARGE SCALE GENOMIC DNA]</scope>
    <source>
        <strain evidence="6 7">1214</strain>
    </source>
</reference>
<evidence type="ECO:0000313" key="7">
    <source>
        <dbReference type="Proteomes" id="UP000198034"/>
    </source>
</evidence>
<evidence type="ECO:0000256" key="3">
    <source>
        <dbReference type="ARBA" id="ARBA00022989"/>
    </source>
</evidence>
<feature type="transmembrane region" description="Helical" evidence="5">
    <location>
        <begin position="134"/>
        <end position="163"/>
    </location>
</feature>
<keyword evidence="5" id="KW-1003">Cell membrane</keyword>
<feature type="transmembrane region" description="Helical" evidence="5">
    <location>
        <begin position="47"/>
        <end position="64"/>
    </location>
</feature>
<accession>A0A246G898</accession>
<name>A0A246G898_9FLAO</name>
<comment type="caution">
    <text evidence="6">The sequence shown here is derived from an EMBL/GenBank/DDBJ whole genome shotgun (WGS) entry which is preliminary data.</text>
</comment>
<evidence type="ECO:0000256" key="5">
    <source>
        <dbReference type="RuleBase" id="RU363041"/>
    </source>
</evidence>
<gene>
    <name evidence="6" type="ORF">BWK62_12885</name>
</gene>
<keyword evidence="2 5" id="KW-0812">Transmembrane</keyword>
<dbReference type="PANTHER" id="PTHR43701:SF5">
    <property type="entry name" value="MEMBRANE TRANSPORTER PROTEIN-RELATED"/>
    <property type="match status" value="1"/>
</dbReference>
<feature type="transmembrane region" description="Helical" evidence="5">
    <location>
        <begin position="201"/>
        <end position="218"/>
    </location>
</feature>
<evidence type="ECO:0000256" key="2">
    <source>
        <dbReference type="ARBA" id="ARBA00022692"/>
    </source>
</evidence>
<keyword evidence="3 5" id="KW-1133">Transmembrane helix</keyword>
<evidence type="ECO:0000313" key="6">
    <source>
        <dbReference type="EMBL" id="OWP75053.1"/>
    </source>
</evidence>
<feature type="transmembrane region" description="Helical" evidence="5">
    <location>
        <begin position="7"/>
        <end position="27"/>
    </location>
</feature>
<keyword evidence="4 5" id="KW-0472">Membrane</keyword>
<feature type="transmembrane region" description="Helical" evidence="5">
    <location>
        <begin position="97"/>
        <end position="114"/>
    </location>
</feature>
<dbReference type="OrthoDB" id="560496at2"/>
<dbReference type="EMBL" id="MTCY01000049">
    <property type="protein sequence ID" value="OWP75053.1"/>
    <property type="molecule type" value="Genomic_DNA"/>
</dbReference>
<dbReference type="Proteomes" id="UP000198034">
    <property type="component" value="Unassembled WGS sequence"/>
</dbReference>
<dbReference type="GO" id="GO:0005886">
    <property type="term" value="C:plasma membrane"/>
    <property type="evidence" value="ECO:0007669"/>
    <property type="project" value="UniProtKB-SubCell"/>
</dbReference>
<comment type="subcellular location">
    <subcellularLocation>
        <location evidence="5">Cell membrane</location>
        <topology evidence="5">Multi-pass membrane protein</topology>
    </subcellularLocation>
    <subcellularLocation>
        <location evidence="1">Membrane</location>
        <topology evidence="1">Multi-pass membrane protein</topology>
    </subcellularLocation>
</comment>
<dbReference type="InterPro" id="IPR002781">
    <property type="entry name" value="TM_pro_TauE-like"/>
</dbReference>
<dbReference type="Pfam" id="PF01925">
    <property type="entry name" value="TauE"/>
    <property type="match status" value="1"/>
</dbReference>
<sequence length="244" mass="26690">MNIEPNIFLLLIGIIGFLYASVGHGGASGYLALMSLFSFSPEIMKPSALVLNILVSSIAFIFFYKSKQFRWRLFYPFAITSIPFSFMGGFFKIDTHLYRAFLGIILLFVVIKLLGFGKKEKEEIKPIEFKKALLIGAIIGFISGILGIGGGVVLSPVILLLGWGRMKETAAVSALFILVNSVSGFLGFLANNGQFPLQMSSIILVVLFGGTLGAFYGSEKFNNITLKYILSFVLVLASVKLIMI</sequence>
<dbReference type="PANTHER" id="PTHR43701">
    <property type="entry name" value="MEMBRANE TRANSPORTER PROTEIN MJ0441-RELATED"/>
    <property type="match status" value="1"/>
</dbReference>
<feature type="transmembrane region" description="Helical" evidence="5">
    <location>
        <begin position="73"/>
        <end position="91"/>
    </location>
</feature>
<dbReference type="AlphaFoldDB" id="A0A246G898"/>
<protein>
    <recommendedName>
        <fullName evidence="5">Probable membrane transporter protein</fullName>
    </recommendedName>
</protein>
<comment type="similarity">
    <text evidence="5">Belongs to the 4-toluene sulfonate uptake permease (TSUP) (TC 2.A.102) family.</text>
</comment>
<feature type="transmembrane region" description="Helical" evidence="5">
    <location>
        <begin position="224"/>
        <end position="243"/>
    </location>
</feature>
<feature type="transmembrane region" description="Helical" evidence="5">
    <location>
        <begin position="169"/>
        <end position="189"/>
    </location>
</feature>
<organism evidence="6 7">
    <name type="scientific">Flavobacterium columnare</name>
    <dbReference type="NCBI Taxonomy" id="996"/>
    <lineage>
        <taxon>Bacteria</taxon>
        <taxon>Pseudomonadati</taxon>
        <taxon>Bacteroidota</taxon>
        <taxon>Flavobacteriia</taxon>
        <taxon>Flavobacteriales</taxon>
        <taxon>Flavobacteriaceae</taxon>
        <taxon>Flavobacterium</taxon>
    </lineage>
</organism>
<evidence type="ECO:0000256" key="4">
    <source>
        <dbReference type="ARBA" id="ARBA00023136"/>
    </source>
</evidence>
<dbReference type="InterPro" id="IPR051598">
    <property type="entry name" value="TSUP/Inactive_protease-like"/>
</dbReference>
<evidence type="ECO:0000256" key="1">
    <source>
        <dbReference type="ARBA" id="ARBA00004141"/>
    </source>
</evidence>